<gene>
    <name evidence="1" type="ORF">GIL414_LOCUS41862</name>
</gene>
<dbReference type="Proteomes" id="UP000681720">
    <property type="component" value="Unassembled WGS sequence"/>
</dbReference>
<evidence type="ECO:0000313" key="2">
    <source>
        <dbReference type="Proteomes" id="UP000681720"/>
    </source>
</evidence>
<dbReference type="EMBL" id="CAJOBJ010119758">
    <property type="protein sequence ID" value="CAF4670372.1"/>
    <property type="molecule type" value="Genomic_DNA"/>
</dbReference>
<name>A0A8S2ZZV8_9BILA</name>
<feature type="non-terminal residue" evidence="1">
    <location>
        <position position="1"/>
    </location>
</feature>
<evidence type="ECO:0000313" key="1">
    <source>
        <dbReference type="EMBL" id="CAF4670372.1"/>
    </source>
</evidence>
<organism evidence="1 2">
    <name type="scientific">Rotaria magnacalcarata</name>
    <dbReference type="NCBI Taxonomy" id="392030"/>
    <lineage>
        <taxon>Eukaryota</taxon>
        <taxon>Metazoa</taxon>
        <taxon>Spiralia</taxon>
        <taxon>Gnathifera</taxon>
        <taxon>Rotifera</taxon>
        <taxon>Eurotatoria</taxon>
        <taxon>Bdelloidea</taxon>
        <taxon>Philodinida</taxon>
        <taxon>Philodinidae</taxon>
        <taxon>Rotaria</taxon>
    </lineage>
</organism>
<protein>
    <submittedName>
        <fullName evidence="1">Uncharacterized protein</fullName>
    </submittedName>
</protein>
<proteinExistence type="predicted"/>
<accession>A0A8S2ZZV8</accession>
<dbReference type="AlphaFoldDB" id="A0A8S2ZZV8"/>
<reference evidence="1" key="1">
    <citation type="submission" date="2021-02" db="EMBL/GenBank/DDBJ databases">
        <authorList>
            <person name="Nowell W R."/>
        </authorList>
    </citation>
    <scope>NUCLEOTIDE SEQUENCE</scope>
</reference>
<comment type="caution">
    <text evidence="1">The sequence shown here is derived from an EMBL/GenBank/DDBJ whole genome shotgun (WGS) entry which is preliminary data.</text>
</comment>
<feature type="non-terminal residue" evidence="1">
    <location>
        <position position="261"/>
    </location>
</feature>
<sequence>HLYIGDSKSNYITLIIGVDGKPIVKSSHSSIWPVSACKFTVDVQLVIGDLPARAKINRLNGPTGYFACTRCLFRGVRCEEHKRTLYSWNEFARDVPSARTKEQIEYCVSNINNNSKTERPFGVISSSPLSKIISIPEQSLPDYFHICSKIHMPMLITSGKVPRKCHLFYPKSCGQVSPPVRSYGGTLALMLIGNWISRLQESVITDIDTFLSSIQYPHSYNRRPMAIMTFQQWKASEMRTFLFYIALPVLVRFCSSLSNDL</sequence>